<dbReference type="InterPro" id="IPR001611">
    <property type="entry name" value="Leu-rich_rpt"/>
</dbReference>
<dbReference type="Pfam" id="PF13516">
    <property type="entry name" value="LRR_6"/>
    <property type="match status" value="3"/>
</dbReference>
<feature type="compositionally biased region" description="Pro residues" evidence="1">
    <location>
        <begin position="551"/>
        <end position="560"/>
    </location>
</feature>
<protein>
    <submittedName>
        <fullName evidence="2">Uncharacterized protein</fullName>
    </submittedName>
</protein>
<dbReference type="PANTHER" id="PTHR24114:SF2">
    <property type="entry name" value="F-BOX DOMAIN-CONTAINING PROTEIN-RELATED"/>
    <property type="match status" value="1"/>
</dbReference>
<feature type="region of interest" description="Disordered" evidence="1">
    <location>
        <begin position="522"/>
        <end position="563"/>
    </location>
</feature>
<feature type="compositionally biased region" description="Low complexity" evidence="1">
    <location>
        <begin position="132"/>
        <end position="146"/>
    </location>
</feature>
<accession>A0ABQ6MSE7</accession>
<evidence type="ECO:0000313" key="3">
    <source>
        <dbReference type="Proteomes" id="UP001165060"/>
    </source>
</evidence>
<reference evidence="2 3" key="1">
    <citation type="journal article" date="2023" name="Commun. Biol.">
        <title>Genome analysis of Parmales, the sister group of diatoms, reveals the evolutionary specialization of diatoms from phago-mixotrophs to photoautotrophs.</title>
        <authorList>
            <person name="Ban H."/>
            <person name="Sato S."/>
            <person name="Yoshikawa S."/>
            <person name="Yamada K."/>
            <person name="Nakamura Y."/>
            <person name="Ichinomiya M."/>
            <person name="Sato N."/>
            <person name="Blanc-Mathieu R."/>
            <person name="Endo H."/>
            <person name="Kuwata A."/>
            <person name="Ogata H."/>
        </authorList>
    </citation>
    <scope>NUCLEOTIDE SEQUENCE [LARGE SCALE GENOMIC DNA]</scope>
</reference>
<feature type="region of interest" description="Disordered" evidence="1">
    <location>
        <begin position="1"/>
        <end position="35"/>
    </location>
</feature>
<feature type="region of interest" description="Disordered" evidence="1">
    <location>
        <begin position="717"/>
        <end position="736"/>
    </location>
</feature>
<feature type="compositionally biased region" description="Low complexity" evidence="1">
    <location>
        <begin position="785"/>
        <end position="796"/>
    </location>
</feature>
<feature type="compositionally biased region" description="Acidic residues" evidence="1">
    <location>
        <begin position="797"/>
        <end position="807"/>
    </location>
</feature>
<dbReference type="InterPro" id="IPR052394">
    <property type="entry name" value="LRR-containing"/>
</dbReference>
<evidence type="ECO:0000313" key="2">
    <source>
        <dbReference type="EMBL" id="GMI31339.1"/>
    </source>
</evidence>
<feature type="non-terminal residue" evidence="2">
    <location>
        <position position="1556"/>
    </location>
</feature>
<dbReference type="EMBL" id="BRYB01003143">
    <property type="protein sequence ID" value="GMI31339.1"/>
    <property type="molecule type" value="Genomic_DNA"/>
</dbReference>
<feature type="region of interest" description="Disordered" evidence="1">
    <location>
        <begin position="79"/>
        <end position="193"/>
    </location>
</feature>
<feature type="region of interest" description="Disordered" evidence="1">
    <location>
        <begin position="1319"/>
        <end position="1341"/>
    </location>
</feature>
<feature type="compositionally biased region" description="Acidic residues" evidence="1">
    <location>
        <begin position="113"/>
        <end position="128"/>
    </location>
</feature>
<feature type="compositionally biased region" description="Low complexity" evidence="1">
    <location>
        <begin position="1417"/>
        <end position="1427"/>
    </location>
</feature>
<name>A0ABQ6MSE7_9STRA</name>
<dbReference type="SMART" id="SM00368">
    <property type="entry name" value="LRR_RI"/>
    <property type="match status" value="5"/>
</dbReference>
<proteinExistence type="predicted"/>
<sequence length="1556" mass="168640">MPSPLPTPKATAGSLSQTPSSASNANTPANRRRHKLQKVVLKQLETKRTEAGSAGFSKFAIRGLGGNVSLFSKEYKRKMGIDPDGKVPKVGVDKLRSADPTLTKEEAEMAELLSDEEEGEEDENDGGDDIAPLSSPQHSPSSPLLLDVPGGAENTFQLTSARGRARSSFGGSFDSEGPLSPDRGKRSSRLAGRRSTINAEDLLNIKLNLSEPADKINGLSNKEFGRMCRHFADNTPSPQKSYFEKTKQLNLVPQPILLSHMWGVDTEIDLTGRSFYRDYIDAFSETVKGGLRPGVHVIRAGHNRIDAVSATRFFSALVSGKCQLEVLDLSHNQITAPVMQAFSSFLKLGHLIEMDLSRNMIQGTGMEALCEGIRSQTALSKLDLSANPLGETGIVELAKLLSPKGGGGSLAALGLGWTEMSGQHGAAFLNAMAANRTLKILDLSFNTLGGTISGRSCAKALGTMFSKNRSLTHLDLSYNHIGPEDTALLAEAIKPNHVLAGLHFGGNEGGWVDSRGFIQDSAAHPLPRPSPAKTPLKSHPGSKKKGGVNSPIPPLSPLPLTPTKDVKSNKLALGEHAGIMSWPKLSCVDKACWVCGGWVEETFTFDALKNGGDADQSLSGGVLICLSIDTPKFTPVRMKCDDVEKNTWSLNRMLPPGVVEYCFKFTKNKEVVIEHSYDQPTLSKIKGLSNAMNPFAKLAKKGGGGFFGALAGAHAAKKETDNQAPTDQGNKPRGFTNLWKKKLNNVQKKLNAREKAHLKELAIVQLYGSEIEGEGIEEHIIGPAASAPEGDAAPAAADDDDDDDEMSVDSSATNKSKVQKKKKKGKGKKGGGKSNSGRKSARKKSVKKETEKEGPLTPTGFNAKAAGGAFPDRRDFKLLAAGHHKDKGKTVDTPTKIDVTTIEKNTMFKFPSEPPFKCEKAKARLTKPFGEGDDDDPFGKKNGGWDLSKSVFGARRNQNESKDCYDLLRVHKRACAADLIHSDMRNLLGKLKCGLDDIDACLEIIAKHFPLICDVFKAYSTKVDVPNALSLNTFTEFALDCEVIDHDKCNLNAVDTIFIHANLTTKKPSFAEKAFGGVLIKNTKHLMQRYQFIVALVRIAYAKNGGAGNQRGPLADALTVLLVQHVDEYAQRIEADPYRKMYVYREQIDEVLEKKADELKLLYGRYSHTKIPTMFIPKNMVHKGMTLDEFLELLEDQEILDQTLSVREAKIAYVGCLPMMENVVITPHLSMSFFDFAECLVRSAHIIYESLGEGDDNPVIPMLRKHDDSEVPGDEIVGAISMILEQFCDDLVNAVTLKKPEDEDDDELHDLEKAAEAKLHADGEEGESKAAKTSFAKLGSQGSSRNILGAVNHVSETGHHARKDAAEQAEPVSKHLMHELGQMRHDTLHHKTEGKLHHHKSAKAGSNNGSAGGSKQGTAAGSSSRGGSKPGTADSQNRFHAQPNEYHPHDEHPHQDDDGPPKRSRTRTEEELYDAFPQSMNQDPNKSAEAGSKNGSAGGSKPGTAASSSSRGGSKPGTAESQNRFHAQPNELQRGGLKAKKLMRRQSSMGVGQLMA</sequence>
<feature type="compositionally biased region" description="Basic residues" evidence="1">
    <location>
        <begin position="817"/>
        <end position="831"/>
    </location>
</feature>
<dbReference type="Proteomes" id="UP001165060">
    <property type="component" value="Unassembled WGS sequence"/>
</dbReference>
<dbReference type="InterPro" id="IPR032675">
    <property type="entry name" value="LRR_dom_sf"/>
</dbReference>
<feature type="compositionally biased region" description="Basic and acidic residues" evidence="1">
    <location>
        <begin position="1319"/>
        <end position="1330"/>
    </location>
</feature>
<dbReference type="SUPFAM" id="SSF52047">
    <property type="entry name" value="RNI-like"/>
    <property type="match status" value="1"/>
</dbReference>
<evidence type="ECO:0000256" key="1">
    <source>
        <dbReference type="SAM" id="MobiDB-lite"/>
    </source>
</evidence>
<dbReference type="PANTHER" id="PTHR24114">
    <property type="entry name" value="LEUCINE RICH REPEAT FAMILY PROTEIN"/>
    <property type="match status" value="1"/>
</dbReference>
<feature type="region of interest" description="Disordered" evidence="1">
    <location>
        <begin position="785"/>
        <end position="868"/>
    </location>
</feature>
<dbReference type="Gene3D" id="3.80.10.10">
    <property type="entry name" value="Ribonuclease Inhibitor"/>
    <property type="match status" value="1"/>
</dbReference>
<keyword evidence="3" id="KW-1185">Reference proteome</keyword>
<organism evidence="2 3">
    <name type="scientific">Tetraparma gracilis</name>
    <dbReference type="NCBI Taxonomy" id="2962635"/>
    <lineage>
        <taxon>Eukaryota</taxon>
        <taxon>Sar</taxon>
        <taxon>Stramenopiles</taxon>
        <taxon>Ochrophyta</taxon>
        <taxon>Bolidophyceae</taxon>
        <taxon>Parmales</taxon>
        <taxon>Triparmaceae</taxon>
        <taxon>Tetraparma</taxon>
    </lineage>
</organism>
<feature type="compositionally biased region" description="Polar residues" evidence="1">
    <location>
        <begin position="13"/>
        <end position="29"/>
    </location>
</feature>
<feature type="compositionally biased region" description="Low complexity" evidence="1">
    <location>
        <begin position="1502"/>
        <end position="1518"/>
    </location>
</feature>
<feature type="compositionally biased region" description="Basic and acidic residues" evidence="1">
    <location>
        <begin position="79"/>
        <end position="107"/>
    </location>
</feature>
<feature type="compositionally biased region" description="Basic and acidic residues" evidence="1">
    <location>
        <begin position="1446"/>
        <end position="1470"/>
    </location>
</feature>
<gene>
    <name evidence="2" type="ORF">TeGR_g12549</name>
</gene>
<feature type="region of interest" description="Disordered" evidence="1">
    <location>
        <begin position="1390"/>
        <end position="1556"/>
    </location>
</feature>
<comment type="caution">
    <text evidence="2">The sequence shown here is derived from an EMBL/GenBank/DDBJ whole genome shotgun (WGS) entry which is preliminary data.</text>
</comment>